<accession>A0A8J1UBR3</accession>
<dbReference type="Gene3D" id="1.20.1250.20">
    <property type="entry name" value="MFS general substrate transporter like domains"/>
    <property type="match status" value="1"/>
</dbReference>
<comment type="caution">
    <text evidence="5">The sequence shown here is derived from an EMBL/GenBank/DDBJ whole genome shotgun (WGS) entry which is preliminary data.</text>
</comment>
<dbReference type="InterPro" id="IPR020846">
    <property type="entry name" value="MFS_dom"/>
</dbReference>
<evidence type="ECO:0000256" key="1">
    <source>
        <dbReference type="ARBA" id="ARBA00004141"/>
    </source>
</evidence>
<evidence type="ECO:0000256" key="3">
    <source>
        <dbReference type="ARBA" id="ARBA00022989"/>
    </source>
</evidence>
<dbReference type="Pfam" id="PF00083">
    <property type="entry name" value="Sugar_tr"/>
    <property type="match status" value="1"/>
</dbReference>
<dbReference type="SUPFAM" id="SSF103473">
    <property type="entry name" value="MFS general substrate transporter"/>
    <property type="match status" value="1"/>
</dbReference>
<dbReference type="GO" id="GO:0022857">
    <property type="term" value="F:transmembrane transporter activity"/>
    <property type="evidence" value="ECO:0007669"/>
    <property type="project" value="InterPro"/>
</dbReference>
<reference evidence="5" key="1">
    <citation type="submission" date="2022-03" db="EMBL/GenBank/DDBJ databases">
        <authorList>
            <person name="Martin C."/>
        </authorList>
    </citation>
    <scope>NUCLEOTIDE SEQUENCE</scope>
</reference>
<keyword evidence="3" id="KW-1133">Transmembrane helix</keyword>
<keyword evidence="4" id="KW-0472">Membrane</keyword>
<proteinExistence type="predicted"/>
<dbReference type="PROSITE" id="PS00216">
    <property type="entry name" value="SUGAR_TRANSPORT_1"/>
    <property type="match status" value="1"/>
</dbReference>
<sequence length="444" mass="49710">MAGILVGATFSGWMSDRFGRKRTTVIMTFAQILTIVGAAFSPIFWLFLVFRFLVGITSIGSFTPLWILVVENMPPVYRSHCTQYVAIGRIVKCLLPVLAYFVRDHVYLQLVSACMIIPGLICVCLIPESPRWLLSMKRFDEFDKAVRSIARINKCKYPENVEVEHPNARAADTDVVEAKKMYDNSKTDPSVNEARQVKTKQASLVDLFRTPRLRARTMILWFIWISSVFASYAMSLNIGALIPGSIYLNMLLVYGLSEIPSFFTIWLSLFKLGRRWSIVLFHIINGSCCCLIILLLRMNIPILVTITAMVGMIAMLTSGRIMYLYTGEIYPTQARNLGLGSASSFGRIGGLISPQIPLLAKVWYGLPYVCMSVFPIASGILGYFLPETKDKRLPETFEEAEVFGTSSYIEGSKCSTEKSNGVVMQPMHAGPTTLDESRKNVTTL</sequence>
<gene>
    <name evidence="5" type="ORF">OFUS_LOCUS7602</name>
</gene>
<comment type="subcellular location">
    <subcellularLocation>
        <location evidence="1">Membrane</location>
        <topology evidence="1">Multi-pass membrane protein</topology>
    </subcellularLocation>
</comment>
<keyword evidence="6" id="KW-1185">Reference proteome</keyword>
<dbReference type="GO" id="GO:0016020">
    <property type="term" value="C:membrane"/>
    <property type="evidence" value="ECO:0007669"/>
    <property type="project" value="UniProtKB-SubCell"/>
</dbReference>
<evidence type="ECO:0000313" key="5">
    <source>
        <dbReference type="EMBL" id="CAH1780972.1"/>
    </source>
</evidence>
<dbReference type="AlphaFoldDB" id="A0A8J1UBR3"/>
<dbReference type="InterPro" id="IPR005829">
    <property type="entry name" value="Sugar_transporter_CS"/>
</dbReference>
<dbReference type="EMBL" id="CAIIXF020000004">
    <property type="protein sequence ID" value="CAH1780972.1"/>
    <property type="molecule type" value="Genomic_DNA"/>
</dbReference>
<keyword evidence="2" id="KW-0812">Transmembrane</keyword>
<protein>
    <submittedName>
        <fullName evidence="5">Uncharacterized protein</fullName>
    </submittedName>
</protein>
<dbReference type="InterPro" id="IPR036259">
    <property type="entry name" value="MFS_trans_sf"/>
</dbReference>
<dbReference type="InterPro" id="IPR005828">
    <property type="entry name" value="MFS_sugar_transport-like"/>
</dbReference>
<dbReference type="Proteomes" id="UP000749559">
    <property type="component" value="Unassembled WGS sequence"/>
</dbReference>
<evidence type="ECO:0000313" key="6">
    <source>
        <dbReference type="Proteomes" id="UP000749559"/>
    </source>
</evidence>
<evidence type="ECO:0000256" key="4">
    <source>
        <dbReference type="ARBA" id="ARBA00023136"/>
    </source>
</evidence>
<evidence type="ECO:0000256" key="2">
    <source>
        <dbReference type="ARBA" id="ARBA00022692"/>
    </source>
</evidence>
<dbReference type="PROSITE" id="PS50850">
    <property type="entry name" value="MFS"/>
    <property type="match status" value="1"/>
</dbReference>
<dbReference type="OrthoDB" id="10021984at2759"/>
<organism evidence="5 6">
    <name type="scientific">Owenia fusiformis</name>
    <name type="common">Polychaete worm</name>
    <dbReference type="NCBI Taxonomy" id="6347"/>
    <lineage>
        <taxon>Eukaryota</taxon>
        <taxon>Metazoa</taxon>
        <taxon>Spiralia</taxon>
        <taxon>Lophotrochozoa</taxon>
        <taxon>Annelida</taxon>
        <taxon>Polychaeta</taxon>
        <taxon>Sedentaria</taxon>
        <taxon>Canalipalpata</taxon>
        <taxon>Sabellida</taxon>
        <taxon>Oweniida</taxon>
        <taxon>Oweniidae</taxon>
        <taxon>Owenia</taxon>
    </lineage>
</organism>
<name>A0A8J1UBR3_OWEFU</name>
<dbReference type="PANTHER" id="PTHR24064">
    <property type="entry name" value="SOLUTE CARRIER FAMILY 22 MEMBER"/>
    <property type="match status" value="1"/>
</dbReference>